<feature type="transmembrane region" description="Helical" evidence="7">
    <location>
        <begin position="120"/>
        <end position="140"/>
    </location>
</feature>
<feature type="transmembrane region" description="Helical" evidence="7">
    <location>
        <begin position="188"/>
        <end position="206"/>
    </location>
</feature>
<evidence type="ECO:0000256" key="5">
    <source>
        <dbReference type="ARBA" id="ARBA00023136"/>
    </source>
</evidence>
<feature type="transmembrane region" description="Helical" evidence="7">
    <location>
        <begin position="152"/>
        <end position="176"/>
    </location>
</feature>
<feature type="transmembrane region" description="Helical" evidence="7">
    <location>
        <begin position="58"/>
        <end position="77"/>
    </location>
</feature>
<dbReference type="EMBL" id="JACAZI010000005">
    <property type="protein sequence ID" value="KAF7360738.1"/>
    <property type="molecule type" value="Genomic_DNA"/>
</dbReference>
<feature type="transmembrane region" description="Helical" evidence="7">
    <location>
        <begin position="660"/>
        <end position="682"/>
    </location>
</feature>
<keyword evidence="2" id="KW-0813">Transport</keyword>
<gene>
    <name evidence="8" type="ORF">MVEN_00805700</name>
</gene>
<feature type="compositionally biased region" description="Basic and acidic residues" evidence="6">
    <location>
        <begin position="245"/>
        <end position="262"/>
    </location>
</feature>
<evidence type="ECO:0000256" key="3">
    <source>
        <dbReference type="ARBA" id="ARBA00022692"/>
    </source>
</evidence>
<keyword evidence="9" id="KW-1185">Reference proteome</keyword>
<dbReference type="PANTHER" id="PTHR42718">
    <property type="entry name" value="MAJOR FACILITATOR SUPERFAMILY MULTIDRUG TRANSPORTER MFSC"/>
    <property type="match status" value="1"/>
</dbReference>
<feature type="transmembrane region" description="Helical" evidence="7">
    <location>
        <begin position="694"/>
        <end position="715"/>
    </location>
</feature>
<accession>A0A8H6YGE7</accession>
<proteinExistence type="predicted"/>
<sequence>MDIPPSPPSPAPPKRSSWRAVAIAGTCTAAMLVNSSNNTSVAIALPTIGAALHARAAALQWLVSAYPLSSGCLLLFCGHIADVHGRKRVFVVGSAILAAFTLGCGFVHDEVTLAVLRGFQGIGGAATIPAAVIWQLGILAHEFPPSSGRARAAAFSSFSAGAPIGGALGMVLGGLVTQLSKYTWRAQFFLSAAIAFATLLVGILVIPPDAPLRSPPSSLPSAPPAVPSASNSEPKPPSSAAHTYPPERKEPEHPPPPRDTRTDWPGAFLSAAGLILLVFVLGQGSGPGVPPPRMVNMDFRRPFPPRGEHGHLFAREYLATPSPAQAQLDNFILDADADSEDQMGDSKSRPHPWHEHYHHHHHPPPLPPPSPPGGFLNWLFAAGPPPPHPHPPRHDDAFELEAEGDEWYIDIDGDLEEEGVHMDVGPHPHPHPRPRPHPPHHGPHAEHHHHHHHEHHGPHPHHGHGPHRHPPPPRQGLGAIIDWLTGRPPRPPHRHGPRDPPPPPPGGGPPWGGMIPHPPPMHDGGQAWGMAYIISLLVISLLLLALFALWEYHLERVHSRPGGALYDASMHPPQHAQDASDDAADIDHPRRSSSSSSSVSSRPIPGPTSASKPRASTLSNNRFVRALKSNSFVGAALAYAPPPLLPPSLFARRKGRVGVIYGIALLQFGAFMIWAFWVQLYYQIYIGYSPVRTVVRLTPMFVTGLICNVVVALIVQRVPTLWLLASGTLTTTVAPLLFALIVPSAPYWAFGFPCRRVQRRRRGLFVCGGDDVRVGLCGPARAERRRWRVSDYDTAGHLARRHGFDDCVQPRPAEHELDERGCTGGRTMRRCGWAWDSVGSRPSSPSSPSAGLEFRAGKTRLLTREQLQVRRPSKR</sequence>
<feature type="transmembrane region" description="Helical" evidence="7">
    <location>
        <begin position="527"/>
        <end position="550"/>
    </location>
</feature>
<feature type="compositionally biased region" description="Low complexity" evidence="6">
    <location>
        <begin position="840"/>
        <end position="849"/>
    </location>
</feature>
<keyword evidence="3 7" id="KW-0812">Transmembrane</keyword>
<dbReference type="Proteomes" id="UP000620124">
    <property type="component" value="Unassembled WGS sequence"/>
</dbReference>
<evidence type="ECO:0000256" key="7">
    <source>
        <dbReference type="SAM" id="Phobius"/>
    </source>
</evidence>
<feature type="transmembrane region" description="Helical" evidence="7">
    <location>
        <begin position="721"/>
        <end position="750"/>
    </location>
</feature>
<keyword evidence="5 7" id="KW-0472">Membrane</keyword>
<feature type="compositionally biased region" description="Pro residues" evidence="6">
    <location>
        <begin position="499"/>
        <end position="508"/>
    </location>
</feature>
<dbReference type="Gene3D" id="1.20.1720.10">
    <property type="entry name" value="Multidrug resistance protein D"/>
    <property type="match status" value="1"/>
</dbReference>
<feature type="transmembrane region" description="Helical" evidence="7">
    <location>
        <begin position="264"/>
        <end position="282"/>
    </location>
</feature>
<dbReference type="SUPFAM" id="SSF103473">
    <property type="entry name" value="MFS general substrate transporter"/>
    <property type="match status" value="2"/>
</dbReference>
<dbReference type="InterPro" id="IPR036259">
    <property type="entry name" value="MFS_trans_sf"/>
</dbReference>
<evidence type="ECO:0000256" key="4">
    <source>
        <dbReference type="ARBA" id="ARBA00022989"/>
    </source>
</evidence>
<dbReference type="PANTHER" id="PTHR42718:SF9">
    <property type="entry name" value="MAJOR FACILITATOR SUPERFAMILY MULTIDRUG TRANSPORTER MFSC"/>
    <property type="match status" value="1"/>
</dbReference>
<evidence type="ECO:0000256" key="6">
    <source>
        <dbReference type="SAM" id="MobiDB-lite"/>
    </source>
</evidence>
<comment type="subcellular location">
    <subcellularLocation>
        <location evidence="1">Membrane</location>
        <topology evidence="1">Multi-pass membrane protein</topology>
    </subcellularLocation>
</comment>
<dbReference type="InterPro" id="IPR011701">
    <property type="entry name" value="MFS"/>
</dbReference>
<feature type="region of interest" description="Disordered" evidence="6">
    <location>
        <begin position="837"/>
        <end position="858"/>
    </location>
</feature>
<evidence type="ECO:0000256" key="2">
    <source>
        <dbReference type="ARBA" id="ARBA00022448"/>
    </source>
</evidence>
<feature type="region of interest" description="Disordered" evidence="6">
    <location>
        <begin position="565"/>
        <end position="616"/>
    </location>
</feature>
<feature type="region of interest" description="Disordered" evidence="6">
    <location>
        <begin position="214"/>
        <end position="264"/>
    </location>
</feature>
<organism evidence="8 9">
    <name type="scientific">Mycena venus</name>
    <dbReference type="NCBI Taxonomy" id="2733690"/>
    <lineage>
        <taxon>Eukaryota</taxon>
        <taxon>Fungi</taxon>
        <taxon>Dikarya</taxon>
        <taxon>Basidiomycota</taxon>
        <taxon>Agaricomycotina</taxon>
        <taxon>Agaricomycetes</taxon>
        <taxon>Agaricomycetidae</taxon>
        <taxon>Agaricales</taxon>
        <taxon>Marasmiineae</taxon>
        <taxon>Mycenaceae</taxon>
        <taxon>Mycena</taxon>
    </lineage>
</organism>
<feature type="compositionally biased region" description="Basic residues" evidence="6">
    <location>
        <begin position="428"/>
        <end position="471"/>
    </location>
</feature>
<comment type="caution">
    <text evidence="8">The sequence shown here is derived from an EMBL/GenBank/DDBJ whole genome shotgun (WGS) entry which is preliminary data.</text>
</comment>
<feature type="transmembrane region" description="Helical" evidence="7">
    <location>
        <begin position="89"/>
        <end position="108"/>
    </location>
</feature>
<evidence type="ECO:0000313" key="8">
    <source>
        <dbReference type="EMBL" id="KAF7360738.1"/>
    </source>
</evidence>
<dbReference type="GO" id="GO:0016020">
    <property type="term" value="C:membrane"/>
    <property type="evidence" value="ECO:0007669"/>
    <property type="project" value="UniProtKB-SubCell"/>
</dbReference>
<feature type="region of interest" description="Disordered" evidence="6">
    <location>
        <begin position="339"/>
        <end position="370"/>
    </location>
</feature>
<dbReference type="AlphaFoldDB" id="A0A8H6YGE7"/>
<evidence type="ECO:0000256" key="1">
    <source>
        <dbReference type="ARBA" id="ARBA00004141"/>
    </source>
</evidence>
<feature type="compositionally biased region" description="Low complexity" evidence="6">
    <location>
        <begin position="592"/>
        <end position="602"/>
    </location>
</feature>
<dbReference type="Pfam" id="PF07690">
    <property type="entry name" value="MFS_1"/>
    <property type="match status" value="1"/>
</dbReference>
<keyword evidence="4 7" id="KW-1133">Transmembrane helix</keyword>
<name>A0A8H6YGE7_9AGAR</name>
<dbReference type="GO" id="GO:0022857">
    <property type="term" value="F:transmembrane transporter activity"/>
    <property type="evidence" value="ECO:0007669"/>
    <property type="project" value="InterPro"/>
</dbReference>
<feature type="region of interest" description="Disordered" evidence="6">
    <location>
        <begin position="419"/>
        <end position="519"/>
    </location>
</feature>
<feature type="compositionally biased region" description="Basic and acidic residues" evidence="6">
    <location>
        <begin position="344"/>
        <end position="355"/>
    </location>
</feature>
<dbReference type="OrthoDB" id="5086884at2759"/>
<feature type="compositionally biased region" description="Pro residues" evidence="6">
    <location>
        <begin position="214"/>
        <end position="226"/>
    </location>
</feature>
<feature type="region of interest" description="Disordered" evidence="6">
    <location>
        <begin position="377"/>
        <end position="396"/>
    </location>
</feature>
<protein>
    <submittedName>
        <fullName evidence="8">MFS domain-containing protein</fullName>
    </submittedName>
</protein>
<reference evidence="8" key="1">
    <citation type="submission" date="2020-05" db="EMBL/GenBank/DDBJ databases">
        <title>Mycena genomes resolve the evolution of fungal bioluminescence.</title>
        <authorList>
            <person name="Tsai I.J."/>
        </authorList>
    </citation>
    <scope>NUCLEOTIDE SEQUENCE</scope>
    <source>
        <strain evidence="8">CCC161011</strain>
    </source>
</reference>
<evidence type="ECO:0000313" key="9">
    <source>
        <dbReference type="Proteomes" id="UP000620124"/>
    </source>
</evidence>